<dbReference type="Gene3D" id="3.40.50.1010">
    <property type="entry name" value="5'-nuclease"/>
    <property type="match status" value="1"/>
</dbReference>
<dbReference type="Proteomes" id="UP000050509">
    <property type="component" value="Unassembled WGS sequence"/>
</dbReference>
<dbReference type="Pfam" id="PF01850">
    <property type="entry name" value="PIN"/>
    <property type="match status" value="1"/>
</dbReference>
<evidence type="ECO:0000313" key="3">
    <source>
        <dbReference type="Proteomes" id="UP000050509"/>
    </source>
</evidence>
<accession>A0A0P9FKE2</accession>
<protein>
    <recommendedName>
        <fullName evidence="1">PIN domain-containing protein</fullName>
    </recommendedName>
</protein>
<evidence type="ECO:0000259" key="1">
    <source>
        <dbReference type="Pfam" id="PF01850"/>
    </source>
</evidence>
<comment type="caution">
    <text evidence="2">The sequence shown here is derived from an EMBL/GenBank/DDBJ whole genome shotgun (WGS) entry which is preliminary data.</text>
</comment>
<organism evidence="2 3">
    <name type="scientific">Kouleothrix aurantiaca</name>
    <dbReference type="NCBI Taxonomy" id="186479"/>
    <lineage>
        <taxon>Bacteria</taxon>
        <taxon>Bacillati</taxon>
        <taxon>Chloroflexota</taxon>
        <taxon>Chloroflexia</taxon>
        <taxon>Chloroflexales</taxon>
        <taxon>Roseiflexineae</taxon>
        <taxon>Roseiflexaceae</taxon>
        <taxon>Kouleothrix</taxon>
    </lineage>
</organism>
<dbReference type="SUPFAM" id="SSF88723">
    <property type="entry name" value="PIN domain-like"/>
    <property type="match status" value="1"/>
</dbReference>
<dbReference type="GO" id="GO:0004521">
    <property type="term" value="F:RNA endonuclease activity"/>
    <property type="evidence" value="ECO:0007669"/>
    <property type="project" value="InterPro"/>
</dbReference>
<feature type="domain" description="PIN" evidence="1">
    <location>
        <begin position="33"/>
        <end position="157"/>
    </location>
</feature>
<proteinExistence type="predicted"/>
<keyword evidence="3" id="KW-1185">Reference proteome</keyword>
<dbReference type="AlphaFoldDB" id="A0A0P9FKE2"/>
<reference evidence="2 3" key="1">
    <citation type="submission" date="2015-09" db="EMBL/GenBank/DDBJ databases">
        <title>Draft genome sequence of Kouleothrix aurantiaca JCM 19913.</title>
        <authorList>
            <person name="Hemp J."/>
        </authorList>
    </citation>
    <scope>NUCLEOTIDE SEQUENCE [LARGE SCALE GENOMIC DNA]</scope>
    <source>
        <strain evidence="2 3">COM-B</strain>
    </source>
</reference>
<sequence length="179" mass="20163">MQPEGQRICLQTLTIIFMEDQRSKLVDISNQNILVDADGFVAIVKEDDANHEKARQYYSRIDTLPVNLITTNYVIAEAITVISQRVSHEVAVDFIATVTAEPSPITILDIDNTFVRKKAIPLFKSQKSKNVSFVDCINMAVLKEHNCLCIFSFDAAYKTNGFTLIEDFLESRSELSSHS</sequence>
<dbReference type="GO" id="GO:0016075">
    <property type="term" value="P:rRNA catabolic process"/>
    <property type="evidence" value="ECO:0007669"/>
    <property type="project" value="TreeGrafter"/>
</dbReference>
<dbReference type="PANTHER" id="PTHR42188:SF1">
    <property type="entry name" value="23S RRNA-SPECIFIC ENDONUCLEASE VAPC20"/>
    <property type="match status" value="1"/>
</dbReference>
<dbReference type="InterPro" id="IPR039018">
    <property type="entry name" value="VapC20-like"/>
</dbReference>
<name>A0A0P9FKE2_9CHLR</name>
<dbReference type="EMBL" id="LJCR01000206">
    <property type="protein sequence ID" value="KPV53667.1"/>
    <property type="molecule type" value="Genomic_DNA"/>
</dbReference>
<dbReference type="PANTHER" id="PTHR42188">
    <property type="entry name" value="23S RRNA-SPECIFIC ENDONUCLEASE VAPC20"/>
    <property type="match status" value="1"/>
</dbReference>
<dbReference type="InterPro" id="IPR029060">
    <property type="entry name" value="PIN-like_dom_sf"/>
</dbReference>
<evidence type="ECO:0000313" key="2">
    <source>
        <dbReference type="EMBL" id="KPV53667.1"/>
    </source>
</evidence>
<gene>
    <name evidence="2" type="ORF">SE17_08305</name>
</gene>
<dbReference type="InterPro" id="IPR002716">
    <property type="entry name" value="PIN_dom"/>
</dbReference>